<evidence type="ECO:0000256" key="1">
    <source>
        <dbReference type="ARBA" id="ARBA00009225"/>
    </source>
</evidence>
<dbReference type="GO" id="GO:0005829">
    <property type="term" value="C:cytosol"/>
    <property type="evidence" value="ECO:0007669"/>
    <property type="project" value="TreeGrafter"/>
</dbReference>
<accession>A0A0G2G2P6</accession>
<evidence type="ECO:0000256" key="5">
    <source>
        <dbReference type="ARBA" id="ARBA00022840"/>
    </source>
</evidence>
<dbReference type="GO" id="GO:0005524">
    <property type="term" value="F:ATP binding"/>
    <property type="evidence" value="ECO:0007669"/>
    <property type="project" value="UniProtKB-UniRule"/>
</dbReference>
<dbReference type="Proteomes" id="UP000053317">
    <property type="component" value="Unassembled WGS sequence"/>
</dbReference>
<dbReference type="GO" id="GO:0006096">
    <property type="term" value="P:glycolytic process"/>
    <property type="evidence" value="ECO:0007669"/>
    <property type="project" value="UniProtKB-UniPathway"/>
</dbReference>
<comment type="caution">
    <text evidence="9">The sequence shown here is derived from an EMBL/GenBank/DDBJ whole genome shotgun (WGS) entry which is preliminary data.</text>
</comment>
<keyword evidence="3 6" id="KW-0547">Nucleotide-binding</keyword>
<evidence type="ECO:0000313" key="9">
    <source>
        <dbReference type="EMBL" id="KKY18153.1"/>
    </source>
</evidence>
<dbReference type="AlphaFoldDB" id="A0A0G2G2P6"/>
<dbReference type="Gene3D" id="3.40.367.20">
    <property type="match status" value="1"/>
</dbReference>
<dbReference type="GO" id="GO:0005739">
    <property type="term" value="C:mitochondrion"/>
    <property type="evidence" value="ECO:0007669"/>
    <property type="project" value="TreeGrafter"/>
</dbReference>
<evidence type="ECO:0000259" key="8">
    <source>
        <dbReference type="Pfam" id="PF03727"/>
    </source>
</evidence>
<keyword evidence="2 6" id="KW-0808">Transferase</keyword>
<evidence type="ECO:0000256" key="2">
    <source>
        <dbReference type="ARBA" id="ARBA00022679"/>
    </source>
</evidence>
<dbReference type="PANTHER" id="PTHR19443">
    <property type="entry name" value="HEXOKINASE"/>
    <property type="match status" value="1"/>
</dbReference>
<gene>
    <name evidence="9" type="ORF">UCRPC4_g05103</name>
</gene>
<keyword evidence="10" id="KW-1185">Reference proteome</keyword>
<dbReference type="GO" id="GO:0005536">
    <property type="term" value="F:D-glucose binding"/>
    <property type="evidence" value="ECO:0007669"/>
    <property type="project" value="InterPro"/>
</dbReference>
<keyword evidence="5 6" id="KW-0067">ATP-binding</keyword>
<reference evidence="9 10" key="2">
    <citation type="submission" date="2015-05" db="EMBL/GenBank/DDBJ databases">
        <authorList>
            <person name="Morales-Cruz A."/>
            <person name="Amrine K.C."/>
            <person name="Cantu D."/>
        </authorList>
    </citation>
    <scope>NUCLEOTIDE SEQUENCE [LARGE SCALE GENOMIC DNA]</scope>
    <source>
        <strain evidence="9">UCRPC4</strain>
    </source>
</reference>
<dbReference type="Pfam" id="PF00349">
    <property type="entry name" value="Hexokinase_1"/>
    <property type="match status" value="1"/>
</dbReference>
<feature type="domain" description="Hexokinase C-terminal" evidence="8">
    <location>
        <begin position="185"/>
        <end position="442"/>
    </location>
</feature>
<evidence type="ECO:0000256" key="3">
    <source>
        <dbReference type="ARBA" id="ARBA00022741"/>
    </source>
</evidence>
<dbReference type="Pfam" id="PF03727">
    <property type="entry name" value="Hexokinase_2"/>
    <property type="match status" value="1"/>
</dbReference>
<dbReference type="InterPro" id="IPR001312">
    <property type="entry name" value="Hexokinase"/>
</dbReference>
<dbReference type="PANTHER" id="PTHR19443:SF24">
    <property type="entry name" value="PHOSPHOTRANSFERASE"/>
    <property type="match status" value="1"/>
</dbReference>
<evidence type="ECO:0000313" key="10">
    <source>
        <dbReference type="Proteomes" id="UP000053317"/>
    </source>
</evidence>
<dbReference type="Gene3D" id="3.30.420.40">
    <property type="match status" value="1"/>
</dbReference>
<dbReference type="GO" id="GO:0001678">
    <property type="term" value="P:intracellular glucose homeostasis"/>
    <property type="evidence" value="ECO:0007669"/>
    <property type="project" value="InterPro"/>
</dbReference>
<evidence type="ECO:0000256" key="6">
    <source>
        <dbReference type="RuleBase" id="RU362007"/>
    </source>
</evidence>
<organism evidence="9 10">
    <name type="scientific">Phaeomoniella chlamydospora</name>
    <name type="common">Phaeoacremonium chlamydosporum</name>
    <dbReference type="NCBI Taxonomy" id="158046"/>
    <lineage>
        <taxon>Eukaryota</taxon>
        <taxon>Fungi</taxon>
        <taxon>Dikarya</taxon>
        <taxon>Ascomycota</taxon>
        <taxon>Pezizomycotina</taxon>
        <taxon>Eurotiomycetes</taxon>
        <taxon>Chaetothyriomycetidae</taxon>
        <taxon>Phaeomoniellales</taxon>
        <taxon>Phaeomoniellaceae</taxon>
        <taxon>Phaeomoniella</taxon>
    </lineage>
</organism>
<comment type="similarity">
    <text evidence="1 6">Belongs to the hexokinase family.</text>
</comment>
<dbReference type="GO" id="GO:0006013">
    <property type="term" value="P:mannose metabolic process"/>
    <property type="evidence" value="ECO:0007669"/>
    <property type="project" value="TreeGrafter"/>
</dbReference>
<dbReference type="PRINTS" id="PR00475">
    <property type="entry name" value="HEXOKINASE"/>
</dbReference>
<evidence type="ECO:0000259" key="7">
    <source>
        <dbReference type="Pfam" id="PF00349"/>
    </source>
</evidence>
<keyword evidence="4 6" id="KW-0418">Kinase</keyword>
<dbReference type="InterPro" id="IPR022673">
    <property type="entry name" value="Hexokinase_C"/>
</dbReference>
<dbReference type="InterPro" id="IPR043129">
    <property type="entry name" value="ATPase_NBD"/>
</dbReference>
<dbReference type="InterPro" id="IPR022672">
    <property type="entry name" value="Hexokinase_N"/>
</dbReference>
<name>A0A0G2G2P6_PHACM</name>
<dbReference type="GO" id="GO:0008865">
    <property type="term" value="F:fructokinase activity"/>
    <property type="evidence" value="ECO:0007669"/>
    <property type="project" value="TreeGrafter"/>
</dbReference>
<proteinExistence type="inferred from homology"/>
<dbReference type="GO" id="GO:0019158">
    <property type="term" value="F:mannokinase activity"/>
    <property type="evidence" value="ECO:0007669"/>
    <property type="project" value="TreeGrafter"/>
</dbReference>
<dbReference type="EMBL" id="LCWF01000130">
    <property type="protein sequence ID" value="KKY18153.1"/>
    <property type="molecule type" value="Genomic_DNA"/>
</dbReference>
<dbReference type="OrthoDB" id="419537at2759"/>
<dbReference type="PROSITE" id="PS51748">
    <property type="entry name" value="HEXOKINASE_2"/>
    <property type="match status" value="1"/>
</dbReference>
<dbReference type="EC" id="2.7.1.-" evidence="6"/>
<feature type="domain" description="Hexokinase N-terminal" evidence="7">
    <location>
        <begin position="8"/>
        <end position="178"/>
    </location>
</feature>
<reference evidence="9 10" key="1">
    <citation type="submission" date="2015-05" db="EMBL/GenBank/DDBJ databases">
        <title>Distinctive expansion of gene families associated with plant cell wall degradation and secondary metabolism in the genomes of grapevine trunk pathogens.</title>
        <authorList>
            <person name="Lawrence D.P."/>
            <person name="Travadon R."/>
            <person name="Rolshausen P.E."/>
            <person name="Baumgartner K."/>
        </authorList>
    </citation>
    <scope>NUCLEOTIDE SEQUENCE [LARGE SCALE GENOMIC DNA]</scope>
    <source>
        <strain evidence="9">UCRPC4</strain>
    </source>
</reference>
<dbReference type="UniPathway" id="UPA00109">
    <property type="reaction ID" value="UER00180"/>
</dbReference>
<sequence length="452" mass="48875">MQMEYRNKLLTNPYCMLPSYNHTLPSGNETGTFLALDVGGSTFRVALVSLTGRQHGQDGIKIVRVTSTAIDEKVRSLHGIEFFDWMATKIKHVVADEAGVQERNGVIPLGLSWSFPIEQTSIRGGKIQNMGKGFNCSKGTLGQDLGVTLEAACSRQGVKVQIDAIVNDSSATLLSKAYSDPFASMSLILGTGMNCAVHMPVSQIGAQKFGERQPSWHAQAEKVITNTELSMFGGSILPKTRFDDQLNRSHALPDFQPLEYMTTGRYLGEIVRLIIFEATETAGLFGGVIPSSLSMPYTLDTQFLAILESDTTPNLSRASSYLEKTHTFTNLPSLEDLLFLRSIAECVSTRAAAYIATSIHALWSIGRDLDDAKSPVTGAEKLTIACDGSVVNKYPGFREMCSSYIASMIAAEGRTRSSTLPEIHLEPSCDAPIFGAAVAVAVAICESGIYSS</sequence>
<protein>
    <recommendedName>
        <fullName evidence="6">Phosphotransferase</fullName>
        <ecNumber evidence="6">2.7.1.-</ecNumber>
    </recommendedName>
</protein>
<keyword evidence="6" id="KW-0324">Glycolysis</keyword>
<dbReference type="GO" id="GO:0006006">
    <property type="term" value="P:glucose metabolic process"/>
    <property type="evidence" value="ECO:0007669"/>
    <property type="project" value="TreeGrafter"/>
</dbReference>
<dbReference type="SUPFAM" id="SSF53067">
    <property type="entry name" value="Actin-like ATPase domain"/>
    <property type="match status" value="2"/>
</dbReference>
<dbReference type="GO" id="GO:0004340">
    <property type="term" value="F:glucokinase activity"/>
    <property type="evidence" value="ECO:0007669"/>
    <property type="project" value="TreeGrafter"/>
</dbReference>
<evidence type="ECO:0000256" key="4">
    <source>
        <dbReference type="ARBA" id="ARBA00022777"/>
    </source>
</evidence>